<dbReference type="RefSeq" id="WP_204776776.1">
    <property type="nucleotide sequence ID" value="NZ_JACJJQ010000032.1"/>
</dbReference>
<name>A0ABS2EPZ1_9LACO</name>
<evidence type="ECO:0000313" key="2">
    <source>
        <dbReference type="Proteomes" id="UP000776629"/>
    </source>
</evidence>
<proteinExistence type="predicted"/>
<gene>
    <name evidence="1" type="ORF">H5993_06930</name>
</gene>
<organism evidence="1 2">
    <name type="scientific">Limosilactobacillus alvi</name>
    <dbReference type="NCBI Taxonomy" id="990412"/>
    <lineage>
        <taxon>Bacteria</taxon>
        <taxon>Bacillati</taxon>
        <taxon>Bacillota</taxon>
        <taxon>Bacilli</taxon>
        <taxon>Lactobacillales</taxon>
        <taxon>Lactobacillaceae</taxon>
        <taxon>Limosilactobacillus</taxon>
    </lineage>
</organism>
<accession>A0ABS2EPZ1</accession>
<comment type="caution">
    <text evidence="1">The sequence shown here is derived from an EMBL/GenBank/DDBJ whole genome shotgun (WGS) entry which is preliminary data.</text>
</comment>
<keyword evidence="2" id="KW-1185">Reference proteome</keyword>
<protein>
    <submittedName>
        <fullName evidence="1">Uncharacterized protein</fullName>
    </submittedName>
</protein>
<sequence>MGKRSFLAHYATGKTFVMKANGARIVYAKSVREVINEFATKHHIHQLMTDVFYSGTSNQVSKALVRGKYALVPSGGLKNENTIFYMSHLVIDTHYDPQVGMILCFKDQTGDGLIKLVVEVSKATFLRHLDTAVEVGKTQLEFKDNCLKLFGSTSIWEAETSAERTKLERLEKIRIKTILLQFSERVYGEVDLKECEEFVERYLFKPYRI</sequence>
<evidence type="ECO:0000313" key="1">
    <source>
        <dbReference type="EMBL" id="MBM6754488.1"/>
    </source>
</evidence>
<dbReference type="EMBL" id="JACJJQ010000032">
    <property type="protein sequence ID" value="MBM6754488.1"/>
    <property type="molecule type" value="Genomic_DNA"/>
</dbReference>
<dbReference type="Proteomes" id="UP000776629">
    <property type="component" value="Unassembled WGS sequence"/>
</dbReference>
<reference evidence="1 2" key="1">
    <citation type="journal article" date="2021" name="Sci. Rep.">
        <title>The distribution of antibiotic resistance genes in chicken gut microbiota commensals.</title>
        <authorList>
            <person name="Juricova H."/>
            <person name="Matiasovicova J."/>
            <person name="Kubasova T."/>
            <person name="Cejkova D."/>
            <person name="Rychlik I."/>
        </authorList>
    </citation>
    <scope>NUCLEOTIDE SEQUENCE [LARGE SCALE GENOMIC DNA]</scope>
    <source>
        <strain evidence="1 2">An810</strain>
    </source>
</reference>